<feature type="region of interest" description="Disordered" evidence="2">
    <location>
        <begin position="19"/>
        <end position="49"/>
    </location>
</feature>
<dbReference type="PANTHER" id="PTHR46082">
    <property type="entry name" value="ATP/GTP-BINDING PROTEIN-RELATED"/>
    <property type="match status" value="1"/>
</dbReference>
<keyword evidence="5" id="KW-1185">Reference proteome</keyword>
<reference evidence="4" key="2">
    <citation type="submission" date="2020-11" db="EMBL/GenBank/DDBJ databases">
        <title>Whole genome sequencing of Colletotrichum sp.</title>
        <authorList>
            <person name="Li H."/>
        </authorList>
    </citation>
    <scope>NUCLEOTIDE SEQUENCE</scope>
    <source>
        <strain evidence="4">CkLH20</strain>
    </source>
</reference>
<organism evidence="4 5">
    <name type="scientific">Colletotrichum karsti</name>
    <dbReference type="NCBI Taxonomy" id="1095194"/>
    <lineage>
        <taxon>Eukaryota</taxon>
        <taxon>Fungi</taxon>
        <taxon>Dikarya</taxon>
        <taxon>Ascomycota</taxon>
        <taxon>Pezizomycotina</taxon>
        <taxon>Sordariomycetes</taxon>
        <taxon>Hypocreomycetidae</taxon>
        <taxon>Glomerellales</taxon>
        <taxon>Glomerellaceae</taxon>
        <taxon>Colletotrichum</taxon>
        <taxon>Colletotrichum boninense species complex</taxon>
    </lineage>
</organism>
<dbReference type="GO" id="GO:0003824">
    <property type="term" value="F:catalytic activity"/>
    <property type="evidence" value="ECO:0007669"/>
    <property type="project" value="InterPro"/>
</dbReference>
<dbReference type="EMBL" id="JAATWM020000020">
    <property type="protein sequence ID" value="KAF9875712.1"/>
    <property type="molecule type" value="Genomic_DNA"/>
</dbReference>
<keyword evidence="1" id="KW-0677">Repeat</keyword>
<dbReference type="Gene3D" id="3.40.50.1580">
    <property type="entry name" value="Nucleoside phosphorylase domain"/>
    <property type="match status" value="1"/>
</dbReference>
<dbReference type="InterPro" id="IPR056884">
    <property type="entry name" value="NPHP3-like_N"/>
</dbReference>
<protein>
    <recommendedName>
        <fullName evidence="3">Nephrocystin 3-like N-terminal domain-containing protein</fullName>
    </recommendedName>
</protein>
<dbReference type="GeneID" id="62162435"/>
<dbReference type="OrthoDB" id="1577640at2759"/>
<sequence>MDIERLRKSIGQFWQTTLKGADEELPGTKSTTTKTADGVEDGSSEWGMIDDGSCAEQETYSYNSDEFETQRDQYSVGWLCALPIEQTAAKAMLDEEHPELPNPPNDNNAYTLGSVGKHNVVIVCLPKGTIGTVAAAQTAANMITTFPKLKFLLMVGVGGGVPSGFEFDDDEGTDIRLGDIVVVVDGLDECQEADGCRSSCISTLLNFKSALEPKVNLFVTSRSLPDIDEAFRFSSTLEINATDSDVRKFVEAHAPQVLSRIIETDGLEEAVTKTVVDAVDGM</sequence>
<dbReference type="AlphaFoldDB" id="A0A9P6I2E2"/>
<evidence type="ECO:0000313" key="5">
    <source>
        <dbReference type="Proteomes" id="UP000781932"/>
    </source>
</evidence>
<evidence type="ECO:0000259" key="3">
    <source>
        <dbReference type="Pfam" id="PF24883"/>
    </source>
</evidence>
<comment type="caution">
    <text evidence="4">The sequence shown here is derived from an EMBL/GenBank/DDBJ whole genome shotgun (WGS) entry which is preliminary data.</text>
</comment>
<proteinExistence type="predicted"/>
<evidence type="ECO:0000256" key="2">
    <source>
        <dbReference type="SAM" id="MobiDB-lite"/>
    </source>
</evidence>
<dbReference type="SUPFAM" id="SSF53167">
    <property type="entry name" value="Purine and uridine phosphorylases"/>
    <property type="match status" value="1"/>
</dbReference>
<accession>A0A9P6I2E2</accession>
<gene>
    <name evidence="4" type="ORF">CkaCkLH20_06644</name>
</gene>
<dbReference type="Pfam" id="PF24883">
    <property type="entry name" value="NPHP3_N"/>
    <property type="match status" value="1"/>
</dbReference>
<feature type="domain" description="Nephrocystin 3-like N-terminal" evidence="3">
    <location>
        <begin position="179"/>
        <end position="222"/>
    </location>
</feature>
<name>A0A9P6I2E2_9PEZI</name>
<dbReference type="RefSeq" id="XP_038745173.1">
    <property type="nucleotide sequence ID" value="XM_038889361.1"/>
</dbReference>
<reference evidence="4" key="1">
    <citation type="submission" date="2020-03" db="EMBL/GenBank/DDBJ databases">
        <authorList>
            <person name="He L."/>
        </authorList>
    </citation>
    <scope>NUCLEOTIDE SEQUENCE</scope>
    <source>
        <strain evidence="4">CkLH20</strain>
    </source>
</reference>
<dbReference type="InterPro" id="IPR035994">
    <property type="entry name" value="Nucleoside_phosphorylase_sf"/>
</dbReference>
<dbReference type="InterPro" id="IPR053137">
    <property type="entry name" value="NLR-like"/>
</dbReference>
<dbReference type="Proteomes" id="UP000781932">
    <property type="component" value="Unassembled WGS sequence"/>
</dbReference>
<dbReference type="GO" id="GO:0009116">
    <property type="term" value="P:nucleoside metabolic process"/>
    <property type="evidence" value="ECO:0007669"/>
    <property type="project" value="InterPro"/>
</dbReference>
<evidence type="ECO:0000313" key="4">
    <source>
        <dbReference type="EMBL" id="KAF9875712.1"/>
    </source>
</evidence>
<dbReference type="PANTHER" id="PTHR46082:SF11">
    <property type="entry name" value="AAA+ ATPASE DOMAIN-CONTAINING PROTEIN-RELATED"/>
    <property type="match status" value="1"/>
</dbReference>
<evidence type="ECO:0000256" key="1">
    <source>
        <dbReference type="ARBA" id="ARBA00022737"/>
    </source>
</evidence>